<dbReference type="AlphaFoldDB" id="A0A918VNX4"/>
<feature type="transmembrane region" description="Helical" evidence="1">
    <location>
        <begin position="306"/>
        <end position="324"/>
    </location>
</feature>
<feature type="transmembrane region" description="Helical" evidence="1">
    <location>
        <begin position="81"/>
        <end position="100"/>
    </location>
</feature>
<evidence type="ECO:0000259" key="2">
    <source>
        <dbReference type="Pfam" id="PF01757"/>
    </source>
</evidence>
<accession>A0A918VNX4</accession>
<dbReference type="InterPro" id="IPR052734">
    <property type="entry name" value="Nod_factor_acetyltransferase"/>
</dbReference>
<dbReference type="Proteomes" id="UP000614811">
    <property type="component" value="Unassembled WGS sequence"/>
</dbReference>
<dbReference type="PANTHER" id="PTHR37312:SF1">
    <property type="entry name" value="MEMBRANE-BOUND ACYLTRANSFERASE YKRP-RELATED"/>
    <property type="match status" value="1"/>
</dbReference>
<feature type="transmembrane region" description="Helical" evidence="1">
    <location>
        <begin position="204"/>
        <end position="224"/>
    </location>
</feature>
<dbReference type="EMBL" id="BMXA01000003">
    <property type="protein sequence ID" value="GHA11445.1"/>
    <property type="molecule type" value="Genomic_DNA"/>
</dbReference>
<name>A0A918VNX4_9GAMM</name>
<feature type="transmembrane region" description="Helical" evidence="1">
    <location>
        <begin position="236"/>
        <end position="253"/>
    </location>
</feature>
<evidence type="ECO:0000313" key="3">
    <source>
        <dbReference type="EMBL" id="GHA11445.1"/>
    </source>
</evidence>
<protein>
    <recommendedName>
        <fullName evidence="2">Acyltransferase 3 domain-containing protein</fullName>
    </recommendedName>
</protein>
<reference evidence="3" key="2">
    <citation type="submission" date="2020-09" db="EMBL/GenBank/DDBJ databases">
        <authorList>
            <person name="Sun Q."/>
            <person name="Kim S."/>
        </authorList>
    </citation>
    <scope>NUCLEOTIDE SEQUENCE</scope>
    <source>
        <strain evidence="3">KCTC 12711</strain>
    </source>
</reference>
<feature type="transmembrane region" description="Helical" evidence="1">
    <location>
        <begin position="274"/>
        <end position="294"/>
    </location>
</feature>
<dbReference type="RefSeq" id="WP_189400772.1">
    <property type="nucleotide sequence ID" value="NZ_BMXA01000003.1"/>
</dbReference>
<keyword evidence="1" id="KW-1133">Transmembrane helix</keyword>
<feature type="transmembrane region" description="Helical" evidence="1">
    <location>
        <begin position="42"/>
        <end position="60"/>
    </location>
</feature>
<sequence>MSNRPPITARNPRVDLLRGWLILLVIVGHIVLGSVHEQFVRYAIYAFHMPLFIGLTGYLLNPDKLASSSLIAVGARYWWRVGLPFLIAFACFTGILLLHAQQEGRFSSSLVLGYLVTPYYHLWFVPTLILWVFGFWLALKLRFPLILALLGSVFITAVWSMFAGVSLPHIVALLVSKKVVYFFSFFLLGAWLRTDAGVRWLRSMTVINAIPPAIILISAAVYLMHIGPEKSVLKGGAWLMMNCVLILVSIKWIQTRLSAKANKTVRRGLMSNTLVAMGRVSLPIYLWHVVPMFLLKGWDIHQTQPWIYYLVSVVGASLIVAALLKMEGKNRLMDRLVYGI</sequence>
<keyword evidence="1" id="KW-0472">Membrane</keyword>
<feature type="transmembrane region" description="Helical" evidence="1">
    <location>
        <begin position="20"/>
        <end position="36"/>
    </location>
</feature>
<gene>
    <name evidence="3" type="ORF">GCM10008090_21510</name>
</gene>
<dbReference type="InterPro" id="IPR002656">
    <property type="entry name" value="Acyl_transf_3_dom"/>
</dbReference>
<feature type="transmembrane region" description="Helical" evidence="1">
    <location>
        <begin position="170"/>
        <end position="192"/>
    </location>
</feature>
<keyword evidence="4" id="KW-1185">Reference proteome</keyword>
<feature type="transmembrane region" description="Helical" evidence="1">
    <location>
        <begin position="120"/>
        <end position="139"/>
    </location>
</feature>
<dbReference type="PANTHER" id="PTHR37312">
    <property type="entry name" value="MEMBRANE-BOUND ACYLTRANSFERASE YKRP-RELATED"/>
    <property type="match status" value="1"/>
</dbReference>
<evidence type="ECO:0000313" key="4">
    <source>
        <dbReference type="Proteomes" id="UP000614811"/>
    </source>
</evidence>
<dbReference type="Pfam" id="PF01757">
    <property type="entry name" value="Acyl_transf_3"/>
    <property type="match status" value="1"/>
</dbReference>
<proteinExistence type="predicted"/>
<feature type="transmembrane region" description="Helical" evidence="1">
    <location>
        <begin position="146"/>
        <end position="164"/>
    </location>
</feature>
<dbReference type="GO" id="GO:0016747">
    <property type="term" value="F:acyltransferase activity, transferring groups other than amino-acyl groups"/>
    <property type="evidence" value="ECO:0007669"/>
    <property type="project" value="InterPro"/>
</dbReference>
<feature type="domain" description="Acyltransferase 3" evidence="2">
    <location>
        <begin position="12"/>
        <end position="324"/>
    </location>
</feature>
<keyword evidence="1" id="KW-0812">Transmembrane</keyword>
<comment type="caution">
    <text evidence="3">The sequence shown here is derived from an EMBL/GenBank/DDBJ whole genome shotgun (WGS) entry which is preliminary data.</text>
</comment>
<evidence type="ECO:0000256" key="1">
    <source>
        <dbReference type="SAM" id="Phobius"/>
    </source>
</evidence>
<reference evidence="3" key="1">
    <citation type="journal article" date="2014" name="Int. J. Syst. Evol. Microbiol.">
        <title>Complete genome sequence of Corynebacterium casei LMG S-19264T (=DSM 44701T), isolated from a smear-ripened cheese.</title>
        <authorList>
            <consortium name="US DOE Joint Genome Institute (JGI-PGF)"/>
            <person name="Walter F."/>
            <person name="Albersmeier A."/>
            <person name="Kalinowski J."/>
            <person name="Ruckert C."/>
        </authorList>
    </citation>
    <scope>NUCLEOTIDE SEQUENCE</scope>
    <source>
        <strain evidence="3">KCTC 12711</strain>
    </source>
</reference>
<organism evidence="3 4">
    <name type="scientific">Arenicella chitinivorans</name>
    <dbReference type="NCBI Taxonomy" id="1329800"/>
    <lineage>
        <taxon>Bacteria</taxon>
        <taxon>Pseudomonadati</taxon>
        <taxon>Pseudomonadota</taxon>
        <taxon>Gammaproteobacteria</taxon>
        <taxon>Arenicellales</taxon>
        <taxon>Arenicellaceae</taxon>
        <taxon>Arenicella</taxon>
    </lineage>
</organism>